<keyword evidence="2" id="KW-1003">Cell membrane</keyword>
<name>A0ABU6PXP7_9BACL</name>
<feature type="transmembrane region" description="Helical" evidence="6">
    <location>
        <begin position="422"/>
        <end position="440"/>
    </location>
</feature>
<feature type="transmembrane region" description="Helical" evidence="6">
    <location>
        <begin position="479"/>
        <end position="498"/>
    </location>
</feature>
<dbReference type="InterPro" id="IPR002797">
    <property type="entry name" value="Polysacc_synth"/>
</dbReference>
<feature type="transmembrane region" description="Helical" evidence="6">
    <location>
        <begin position="328"/>
        <end position="348"/>
    </location>
</feature>
<dbReference type="InterPro" id="IPR014249">
    <property type="entry name" value="Spore_V_B"/>
</dbReference>
<evidence type="ECO:0000313" key="8">
    <source>
        <dbReference type="Proteomes" id="UP001343257"/>
    </source>
</evidence>
<keyword evidence="3 6" id="KW-0812">Transmembrane</keyword>
<dbReference type="EMBL" id="JARTLD010000052">
    <property type="protein sequence ID" value="MED5019636.1"/>
    <property type="molecule type" value="Genomic_DNA"/>
</dbReference>
<sequence length="519" mass="56007">MGMKKQSFIRGTFILTLSSFFTRGLGFVNGILLARFLGAEGVGLLMIAHPLLPLFITLTELGLPVAISKLVSEADARQDEKRIKRILAVSLTITGTLSVILTLAALLGSKWIASLILADQRAYYAMVAITPIIPIIAMSAVLKGYFRGKQNMNPLALSDIIENLAQIIVIIGVVKVLLPYGIAYAAAGAMAASVVGEGIGLLYLFSVFKWAHRENVKEKQLTVPSVSPKTKDRTLRDLLRIGLPMTGSGLIHSIYHAFLPLLVTRSLVLFGVGTEMATKQFGLLAGYAIPLLFLPSFFTQSLSTALIPAISEASVDNDSRLMHSRMDMAMRTALIAGLPCTILLYLWAEPLTTVIYHAPEAGVLLKLLAPLFFLHYFEAPLRAILLGLGRASTVMWNHIMTNIFEMSMIFVLGSNLGIEGVAMGYGLGILLLTVLNFFSVAKTIGFYFDFRIVLKAGTGAIFMTISSLAAHRFLLRMDLGQAIALTGALTVALIAYAATMQLTRALSGGPKTPTVTPVS</sequence>
<dbReference type="InterPro" id="IPR024923">
    <property type="entry name" value="PG_synth_SpoVB"/>
</dbReference>
<feature type="transmembrane region" description="Helical" evidence="6">
    <location>
        <begin position="42"/>
        <end position="65"/>
    </location>
</feature>
<organism evidence="7 8">
    <name type="scientific">Paenibacillus chibensis</name>
    <dbReference type="NCBI Taxonomy" id="59846"/>
    <lineage>
        <taxon>Bacteria</taxon>
        <taxon>Bacillati</taxon>
        <taxon>Bacillota</taxon>
        <taxon>Bacilli</taxon>
        <taxon>Bacillales</taxon>
        <taxon>Paenibacillaceae</taxon>
        <taxon>Paenibacillus</taxon>
    </lineage>
</organism>
<evidence type="ECO:0000256" key="6">
    <source>
        <dbReference type="SAM" id="Phobius"/>
    </source>
</evidence>
<gene>
    <name evidence="7" type="primary">spoVB</name>
    <name evidence="7" type="ORF">P9847_20275</name>
</gene>
<feature type="transmembrane region" description="Helical" evidence="6">
    <location>
        <begin position="283"/>
        <end position="307"/>
    </location>
</feature>
<feature type="transmembrane region" description="Helical" evidence="6">
    <location>
        <begin position="86"/>
        <end position="107"/>
    </location>
</feature>
<proteinExistence type="predicted"/>
<keyword evidence="5 6" id="KW-0472">Membrane</keyword>
<dbReference type="RefSeq" id="WP_328280741.1">
    <property type="nucleotide sequence ID" value="NZ_JARTLD010000052.1"/>
</dbReference>
<dbReference type="PIRSF" id="PIRSF038958">
    <property type="entry name" value="PG_synth_SpoVB"/>
    <property type="match status" value="1"/>
</dbReference>
<keyword evidence="4 6" id="KW-1133">Transmembrane helix</keyword>
<feature type="transmembrane region" description="Helical" evidence="6">
    <location>
        <begin position="122"/>
        <end position="142"/>
    </location>
</feature>
<evidence type="ECO:0000313" key="7">
    <source>
        <dbReference type="EMBL" id="MED5019636.1"/>
    </source>
</evidence>
<feature type="transmembrane region" description="Helical" evidence="6">
    <location>
        <begin position="163"/>
        <end position="183"/>
    </location>
</feature>
<evidence type="ECO:0000256" key="4">
    <source>
        <dbReference type="ARBA" id="ARBA00022989"/>
    </source>
</evidence>
<accession>A0ABU6PXP7</accession>
<keyword evidence="8" id="KW-1185">Reference proteome</keyword>
<protein>
    <submittedName>
        <fullName evidence="7">Stage V sporulation protein B</fullName>
    </submittedName>
</protein>
<feature type="transmembrane region" description="Helical" evidence="6">
    <location>
        <begin position="241"/>
        <end position="263"/>
    </location>
</feature>
<dbReference type="NCBIfam" id="TIGR02900">
    <property type="entry name" value="spore_V_B"/>
    <property type="match status" value="1"/>
</dbReference>
<evidence type="ECO:0000256" key="2">
    <source>
        <dbReference type="ARBA" id="ARBA00022475"/>
    </source>
</evidence>
<evidence type="ECO:0000256" key="1">
    <source>
        <dbReference type="ARBA" id="ARBA00004651"/>
    </source>
</evidence>
<comment type="subcellular location">
    <subcellularLocation>
        <location evidence="1">Cell membrane</location>
        <topology evidence="1">Multi-pass membrane protein</topology>
    </subcellularLocation>
</comment>
<dbReference type="PANTHER" id="PTHR30250:SF24">
    <property type="entry name" value="STAGE V SPORULATION PROTEIN B"/>
    <property type="match status" value="1"/>
</dbReference>
<reference evidence="7 8" key="1">
    <citation type="submission" date="2023-03" db="EMBL/GenBank/DDBJ databases">
        <title>Bacillus Genome Sequencing.</title>
        <authorList>
            <person name="Dunlap C."/>
        </authorList>
    </citation>
    <scope>NUCLEOTIDE SEQUENCE [LARGE SCALE GENOMIC DNA]</scope>
    <source>
        <strain evidence="7 8">NRS-52</strain>
    </source>
</reference>
<dbReference type="Proteomes" id="UP001343257">
    <property type="component" value="Unassembled WGS sequence"/>
</dbReference>
<dbReference type="Pfam" id="PF01943">
    <property type="entry name" value="Polysacc_synt"/>
    <property type="match status" value="1"/>
</dbReference>
<dbReference type="PANTHER" id="PTHR30250">
    <property type="entry name" value="PST FAMILY PREDICTED COLANIC ACID TRANSPORTER"/>
    <property type="match status" value="1"/>
</dbReference>
<evidence type="ECO:0000256" key="5">
    <source>
        <dbReference type="ARBA" id="ARBA00023136"/>
    </source>
</evidence>
<dbReference type="CDD" id="cd13124">
    <property type="entry name" value="MATE_SpoVB_like"/>
    <property type="match status" value="1"/>
</dbReference>
<feature type="transmembrane region" description="Helical" evidence="6">
    <location>
        <begin position="354"/>
        <end position="374"/>
    </location>
</feature>
<evidence type="ECO:0000256" key="3">
    <source>
        <dbReference type="ARBA" id="ARBA00022692"/>
    </source>
</evidence>
<feature type="transmembrane region" description="Helical" evidence="6">
    <location>
        <begin position="452"/>
        <end position="473"/>
    </location>
</feature>
<comment type="caution">
    <text evidence="7">The sequence shown here is derived from an EMBL/GenBank/DDBJ whole genome shotgun (WGS) entry which is preliminary data.</text>
</comment>
<dbReference type="InterPro" id="IPR050833">
    <property type="entry name" value="Poly_Biosynth_Transport"/>
</dbReference>